<evidence type="ECO:0000313" key="3">
    <source>
        <dbReference type="EMBL" id="PNT67649.1"/>
    </source>
</evidence>
<reference evidence="3 4" key="1">
    <citation type="journal article" date="2010" name="Nature">
        <title>Genome sequencing and analysis of the model grass Brachypodium distachyon.</title>
        <authorList>
            <consortium name="International Brachypodium Initiative"/>
        </authorList>
    </citation>
    <scope>NUCLEOTIDE SEQUENCE [LARGE SCALE GENOMIC DNA]</scope>
    <source>
        <strain evidence="3 4">Bd21</strain>
    </source>
</reference>
<keyword evidence="5" id="KW-1185">Reference proteome</keyword>
<evidence type="ECO:0000256" key="2">
    <source>
        <dbReference type="SAM" id="Phobius"/>
    </source>
</evidence>
<proteinExistence type="predicted"/>
<name>A0A2K2D044_BRADI</name>
<keyword evidence="2" id="KW-0812">Transmembrane</keyword>
<organism evidence="3">
    <name type="scientific">Brachypodium distachyon</name>
    <name type="common">Purple false brome</name>
    <name type="synonym">Trachynia distachya</name>
    <dbReference type="NCBI Taxonomy" id="15368"/>
    <lineage>
        <taxon>Eukaryota</taxon>
        <taxon>Viridiplantae</taxon>
        <taxon>Streptophyta</taxon>
        <taxon>Embryophyta</taxon>
        <taxon>Tracheophyta</taxon>
        <taxon>Spermatophyta</taxon>
        <taxon>Magnoliopsida</taxon>
        <taxon>Liliopsida</taxon>
        <taxon>Poales</taxon>
        <taxon>Poaceae</taxon>
        <taxon>BOP clade</taxon>
        <taxon>Pooideae</taxon>
        <taxon>Stipodae</taxon>
        <taxon>Brachypodieae</taxon>
        <taxon>Brachypodium</taxon>
    </lineage>
</organism>
<dbReference type="PANTHER" id="PTHR43899">
    <property type="entry name" value="RH59310P"/>
    <property type="match status" value="1"/>
</dbReference>
<evidence type="ECO:0000256" key="1">
    <source>
        <dbReference type="ARBA" id="ARBA00023002"/>
    </source>
</evidence>
<sequence>MHATMSEVEEIVSTAGGGGSSSPAPVWWFALLLALGLRTAVASAATFISWLYRTRFRPGRDLGARYGSWAVITGATDGIGRALALELAREGLHLVLVGRSPAKLARVGDEARRDTSIKVKTVVFDLAGDGAEMGRGAASVAEAVDGLDVGLLVNNAGATYPCAAFFHEVETETWERVVKVNVEAATRISRAVVPGMVARRRGAVVNVGSGSALVVPAFPLYAVYAASKAVHMQPERRRSLGGLRPGRYNRDTAVLLFYSHILNNPSYGVVNNFVTRFLFPPILINPDLFCGSATPYFFFFENPAGGAAVFIEGRSSSYSYRRSSRANTDKQKKERKGSKRKQLKTSLAGLLVTRIIVT</sequence>
<dbReference type="AlphaFoldDB" id="A0A2K2D044"/>
<dbReference type="GO" id="GO:0005783">
    <property type="term" value="C:endoplasmic reticulum"/>
    <property type="evidence" value="ECO:0000318"/>
    <property type="project" value="GO_Central"/>
</dbReference>
<keyword evidence="2" id="KW-0472">Membrane</keyword>
<dbReference type="InterPro" id="IPR051019">
    <property type="entry name" value="VLCFA-Steroid_DH"/>
</dbReference>
<dbReference type="EMBL" id="CM000882">
    <property type="protein sequence ID" value="PNT67649.1"/>
    <property type="molecule type" value="Genomic_DNA"/>
</dbReference>
<dbReference type="Pfam" id="PF00106">
    <property type="entry name" value="adh_short"/>
    <property type="match status" value="1"/>
</dbReference>
<dbReference type="InterPro" id="IPR036291">
    <property type="entry name" value="NAD(P)-bd_dom_sf"/>
</dbReference>
<reference evidence="4" key="3">
    <citation type="submission" date="2018-08" db="UniProtKB">
        <authorList>
            <consortium name="EnsemblPlants"/>
        </authorList>
    </citation>
    <scope>IDENTIFICATION</scope>
    <source>
        <strain evidence="4">cv. Bd21</strain>
    </source>
</reference>
<dbReference type="Gene3D" id="3.40.50.720">
    <property type="entry name" value="NAD(P)-binding Rossmann-like Domain"/>
    <property type="match status" value="1"/>
</dbReference>
<dbReference type="OrthoDB" id="5545019at2759"/>
<reference evidence="3" key="2">
    <citation type="submission" date="2017-06" db="EMBL/GenBank/DDBJ databases">
        <title>WGS assembly of Brachypodium distachyon.</title>
        <authorList>
            <consortium name="The International Brachypodium Initiative"/>
            <person name="Lucas S."/>
            <person name="Harmon-Smith M."/>
            <person name="Lail K."/>
            <person name="Tice H."/>
            <person name="Grimwood J."/>
            <person name="Bruce D."/>
            <person name="Barry K."/>
            <person name="Shu S."/>
            <person name="Lindquist E."/>
            <person name="Wang M."/>
            <person name="Pitluck S."/>
            <person name="Vogel J.P."/>
            <person name="Garvin D.F."/>
            <person name="Mockler T.C."/>
            <person name="Schmutz J."/>
            <person name="Rokhsar D."/>
            <person name="Bevan M.W."/>
        </authorList>
    </citation>
    <scope>NUCLEOTIDE SEQUENCE</scope>
    <source>
        <strain evidence="3">Bd21</strain>
    </source>
</reference>
<feature type="transmembrane region" description="Helical" evidence="2">
    <location>
        <begin position="26"/>
        <end position="52"/>
    </location>
</feature>
<dbReference type="ExpressionAtlas" id="A0A2K2D044">
    <property type="expression patterns" value="baseline and differential"/>
</dbReference>
<dbReference type="SUPFAM" id="SSF51735">
    <property type="entry name" value="NAD(P)-binding Rossmann-fold domains"/>
    <property type="match status" value="1"/>
</dbReference>
<accession>A0A2K2D044</accession>
<dbReference type="EnsemblPlants" id="PNT67649">
    <property type="protein sequence ID" value="PNT67649"/>
    <property type="gene ID" value="BRADI_3g30120v3"/>
</dbReference>
<dbReference type="PANTHER" id="PTHR43899:SF32">
    <property type="entry name" value="OS11G0432600 PROTEIN"/>
    <property type="match status" value="1"/>
</dbReference>
<dbReference type="InterPro" id="IPR002347">
    <property type="entry name" value="SDR_fam"/>
</dbReference>
<dbReference type="PRINTS" id="PR00081">
    <property type="entry name" value="GDHRDH"/>
</dbReference>
<dbReference type="Gramene" id="PNT67649">
    <property type="protein sequence ID" value="PNT67649"/>
    <property type="gene ID" value="BRADI_3g30120v3"/>
</dbReference>
<gene>
    <name evidence="4" type="primary">LOC100827587</name>
    <name evidence="3" type="ORF">BRADI_3g30120v3</name>
</gene>
<protein>
    <submittedName>
        <fullName evidence="3 4">Uncharacterized protein</fullName>
    </submittedName>
</protein>
<keyword evidence="2" id="KW-1133">Transmembrane helix</keyword>
<evidence type="ECO:0000313" key="4">
    <source>
        <dbReference type="EnsemblPlants" id="PNT67649"/>
    </source>
</evidence>
<keyword evidence="1" id="KW-0560">Oxidoreductase</keyword>
<dbReference type="STRING" id="15368.A0A2K2D044"/>
<dbReference type="Proteomes" id="UP000008810">
    <property type="component" value="Chromosome 3"/>
</dbReference>
<evidence type="ECO:0000313" key="5">
    <source>
        <dbReference type="Proteomes" id="UP000008810"/>
    </source>
</evidence>
<dbReference type="GO" id="GO:0045703">
    <property type="term" value="F:ketoreductase activity"/>
    <property type="evidence" value="ECO:0000318"/>
    <property type="project" value="GO_Central"/>
</dbReference>